<keyword evidence="2" id="KW-1185">Reference proteome</keyword>
<dbReference type="EMBL" id="AP022592">
    <property type="protein sequence ID" value="BBY46705.1"/>
    <property type="molecule type" value="Genomic_DNA"/>
</dbReference>
<geneLocation type="plasmid" evidence="1">
    <name>pJCM18538</name>
</geneLocation>
<evidence type="ECO:0008006" key="3">
    <source>
        <dbReference type="Google" id="ProtNLM"/>
    </source>
</evidence>
<evidence type="ECO:0000313" key="1">
    <source>
        <dbReference type="EMBL" id="BBY46705.1"/>
    </source>
</evidence>
<sequence length="184" mass="19987">MSVAEVRTDLVLVHTAQTATIHASIDRVDVADWLLNLPDAEYRRCAPPDHIAAGSTTTDDGRPMSINVEQVGGGLVVQHYVAEVHEPHHCHMVSISDLQTPLGWTTIQVIWDLTITARDDESCELTNLVISHPTGAFLDALQAAGQQFEETAQGLQHAVAEHNQLETPLFAASIERKAQAAISD</sequence>
<dbReference type="AlphaFoldDB" id="A0A7I7RSB5"/>
<evidence type="ECO:0000313" key="2">
    <source>
        <dbReference type="Proteomes" id="UP000467428"/>
    </source>
</evidence>
<accession>A0A7I7RSB5</accession>
<protein>
    <recommendedName>
        <fullName evidence="3">Polyketide cyclase</fullName>
    </recommendedName>
</protein>
<organism evidence="1 2">
    <name type="scientific">Mycolicibacterium arabiense</name>
    <dbReference type="NCBI Taxonomy" id="1286181"/>
    <lineage>
        <taxon>Bacteria</taxon>
        <taxon>Bacillati</taxon>
        <taxon>Actinomycetota</taxon>
        <taxon>Actinomycetes</taxon>
        <taxon>Mycobacteriales</taxon>
        <taxon>Mycobacteriaceae</taxon>
        <taxon>Mycolicibacterium</taxon>
    </lineage>
</organism>
<dbReference type="KEGG" id="marz:MARA_01350"/>
<dbReference type="RefSeq" id="WP_163916243.1">
    <property type="nucleotide sequence ID" value="NZ_AP022592.1"/>
</dbReference>
<reference evidence="1 2" key="1">
    <citation type="journal article" date="2019" name="Emerg. Microbes Infect.">
        <title>Comprehensive subspecies identification of 175 nontuberculous mycobacteria species based on 7547 genomic profiles.</title>
        <authorList>
            <person name="Matsumoto Y."/>
            <person name="Kinjo T."/>
            <person name="Motooka D."/>
            <person name="Nabeya D."/>
            <person name="Jung N."/>
            <person name="Uechi K."/>
            <person name="Horii T."/>
            <person name="Iida T."/>
            <person name="Fujita J."/>
            <person name="Nakamura S."/>
        </authorList>
    </citation>
    <scope>NUCLEOTIDE SEQUENCE [LARGE SCALE GENOMIC DNA]</scope>
    <source>
        <strain evidence="1 2">JCM 18538</strain>
        <plasmid evidence="1">pJCM18538</plasmid>
    </source>
</reference>
<dbReference type="Proteomes" id="UP000467428">
    <property type="component" value="Plasmid pJCM18538"/>
</dbReference>
<keyword evidence="1" id="KW-0614">Plasmid</keyword>
<name>A0A7I7RSB5_9MYCO</name>
<proteinExistence type="predicted"/>
<gene>
    <name evidence="1" type="ORF">MARA_01350</name>
</gene>